<accession>A0ABW6NU25</accession>
<comment type="caution">
    <text evidence="1">The sequence shown here is derived from an EMBL/GenBank/DDBJ whole genome shotgun (WGS) entry which is preliminary data.</text>
</comment>
<dbReference type="Pfam" id="PF06754">
    <property type="entry name" value="PhnG"/>
    <property type="match status" value="1"/>
</dbReference>
<dbReference type="RefSeq" id="WP_387255161.1">
    <property type="nucleotide sequence ID" value="NZ_JBIALX010000019.1"/>
</dbReference>
<dbReference type="GO" id="GO:0016829">
    <property type="term" value="F:lyase activity"/>
    <property type="evidence" value="ECO:0007669"/>
    <property type="project" value="UniProtKB-KW"/>
</dbReference>
<gene>
    <name evidence="1" type="ORF">ACFYTH_31110</name>
</gene>
<keyword evidence="1" id="KW-0456">Lyase</keyword>
<proteinExistence type="predicted"/>
<name>A0ABW6NU25_9NOCA</name>
<protein>
    <submittedName>
        <fullName evidence="1">Phosphonate C-P lyase system protein PhnG</fullName>
    </submittedName>
</protein>
<evidence type="ECO:0000313" key="1">
    <source>
        <dbReference type="EMBL" id="MFF0457831.1"/>
    </source>
</evidence>
<dbReference type="InterPro" id="IPR009609">
    <property type="entry name" value="Phosphonate_metab_PhnG"/>
</dbReference>
<evidence type="ECO:0000313" key="2">
    <source>
        <dbReference type="Proteomes" id="UP001601521"/>
    </source>
</evidence>
<dbReference type="Proteomes" id="UP001601521">
    <property type="component" value="Unassembled WGS sequence"/>
</dbReference>
<dbReference type="EMBL" id="JBIALX010000019">
    <property type="protein sequence ID" value="MFF0457831.1"/>
    <property type="molecule type" value="Genomic_DNA"/>
</dbReference>
<organism evidence="1 2">
    <name type="scientific">Nocardia africana</name>
    <dbReference type="NCBI Taxonomy" id="134964"/>
    <lineage>
        <taxon>Bacteria</taxon>
        <taxon>Bacillati</taxon>
        <taxon>Actinomycetota</taxon>
        <taxon>Actinomycetes</taxon>
        <taxon>Mycobacteriales</taxon>
        <taxon>Nocardiaceae</taxon>
        <taxon>Nocardia</taxon>
    </lineage>
</organism>
<reference evidence="1 2" key="1">
    <citation type="submission" date="2024-10" db="EMBL/GenBank/DDBJ databases">
        <title>The Natural Products Discovery Center: Release of the First 8490 Sequenced Strains for Exploring Actinobacteria Biosynthetic Diversity.</title>
        <authorList>
            <person name="Kalkreuter E."/>
            <person name="Kautsar S.A."/>
            <person name="Yang D."/>
            <person name="Bader C.D."/>
            <person name="Teijaro C.N."/>
            <person name="Fluegel L."/>
            <person name="Davis C.M."/>
            <person name="Simpson J.R."/>
            <person name="Lauterbach L."/>
            <person name="Steele A.D."/>
            <person name="Gui C."/>
            <person name="Meng S."/>
            <person name="Li G."/>
            <person name="Viehrig K."/>
            <person name="Ye F."/>
            <person name="Su P."/>
            <person name="Kiefer A.F."/>
            <person name="Nichols A."/>
            <person name="Cepeda A.J."/>
            <person name="Yan W."/>
            <person name="Fan B."/>
            <person name="Jiang Y."/>
            <person name="Adhikari A."/>
            <person name="Zheng C.-J."/>
            <person name="Schuster L."/>
            <person name="Cowan T.M."/>
            <person name="Smanski M.J."/>
            <person name="Chevrette M.G."/>
            <person name="De Carvalho L.P.S."/>
            <person name="Shen B."/>
        </authorList>
    </citation>
    <scope>NUCLEOTIDE SEQUENCE [LARGE SCALE GENOMIC DNA]</scope>
    <source>
        <strain evidence="1 2">NPDC004550</strain>
    </source>
</reference>
<sequence>MNRERRSELLATADAVALLELAERCLMRTQVRVQSPPRTGVVLLQLRDPIAGEPFDLTEVVASEALVESGGHTGWSLRLGTDRLAALAAAVCDVEVESAGALADEIVSLCEHTAQVASERENRTEARLRLTDMVATR</sequence>
<keyword evidence="2" id="KW-1185">Reference proteome</keyword>